<evidence type="ECO:0000259" key="8">
    <source>
        <dbReference type="SMART" id="SM00387"/>
    </source>
</evidence>
<evidence type="ECO:0000256" key="1">
    <source>
        <dbReference type="ARBA" id="ARBA00000085"/>
    </source>
</evidence>
<accession>A0ABW6Z3L7</accession>
<keyword evidence="9" id="KW-0547">Nucleotide-binding</keyword>
<dbReference type="InterPro" id="IPR036890">
    <property type="entry name" value="HATPase_C_sf"/>
</dbReference>
<organism evidence="9 10">
    <name type="scientific">Streptomyces eurythermus</name>
    <dbReference type="NCBI Taxonomy" id="42237"/>
    <lineage>
        <taxon>Bacteria</taxon>
        <taxon>Bacillati</taxon>
        <taxon>Actinomycetota</taxon>
        <taxon>Actinomycetes</taxon>
        <taxon>Kitasatosporales</taxon>
        <taxon>Streptomycetaceae</taxon>
        <taxon>Streptomyces</taxon>
    </lineage>
</organism>
<dbReference type="EC" id="2.7.13.3" evidence="2"/>
<keyword evidence="10" id="KW-1185">Reference proteome</keyword>
<dbReference type="PANTHER" id="PTHR45436:SF5">
    <property type="entry name" value="SENSOR HISTIDINE KINASE TRCS"/>
    <property type="match status" value="1"/>
</dbReference>
<feature type="coiled-coil region" evidence="6">
    <location>
        <begin position="67"/>
        <end position="109"/>
    </location>
</feature>
<dbReference type="SUPFAM" id="SSF55874">
    <property type="entry name" value="ATPase domain of HSP90 chaperone/DNA topoisomerase II/histidine kinase"/>
    <property type="match status" value="1"/>
</dbReference>
<proteinExistence type="predicted"/>
<evidence type="ECO:0000256" key="7">
    <source>
        <dbReference type="SAM" id="MobiDB-lite"/>
    </source>
</evidence>
<dbReference type="InterPro" id="IPR050428">
    <property type="entry name" value="TCS_sensor_his_kinase"/>
</dbReference>
<evidence type="ECO:0000256" key="4">
    <source>
        <dbReference type="ARBA" id="ARBA00022679"/>
    </source>
</evidence>
<keyword evidence="5" id="KW-0418">Kinase</keyword>
<keyword evidence="4" id="KW-0808">Transferase</keyword>
<dbReference type="Gene3D" id="3.30.565.10">
    <property type="entry name" value="Histidine kinase-like ATPase, C-terminal domain"/>
    <property type="match status" value="1"/>
</dbReference>
<name>A0ABW6Z3L7_9ACTN</name>
<evidence type="ECO:0000256" key="6">
    <source>
        <dbReference type="SAM" id="Coils"/>
    </source>
</evidence>
<dbReference type="InterPro" id="IPR003594">
    <property type="entry name" value="HATPase_dom"/>
</dbReference>
<feature type="compositionally biased region" description="Basic and acidic residues" evidence="7">
    <location>
        <begin position="475"/>
        <end position="487"/>
    </location>
</feature>
<comment type="caution">
    <text evidence="9">The sequence shown here is derived from an EMBL/GenBank/DDBJ whole genome shotgun (WGS) entry which is preliminary data.</text>
</comment>
<keyword evidence="6" id="KW-0175">Coiled coil</keyword>
<keyword evidence="3" id="KW-0597">Phosphoprotein</keyword>
<feature type="domain" description="Histidine kinase/HSP90-like ATPase" evidence="8">
    <location>
        <begin position="266"/>
        <end position="379"/>
    </location>
</feature>
<gene>
    <name evidence="9" type="ORF">ACF1HC_29710</name>
</gene>
<dbReference type="PANTHER" id="PTHR45436">
    <property type="entry name" value="SENSOR HISTIDINE KINASE YKOH"/>
    <property type="match status" value="1"/>
</dbReference>
<dbReference type="EMBL" id="JBICBM010000015">
    <property type="protein sequence ID" value="MFF9885738.1"/>
    <property type="molecule type" value="Genomic_DNA"/>
</dbReference>
<feature type="region of interest" description="Disordered" evidence="7">
    <location>
        <begin position="428"/>
        <end position="551"/>
    </location>
</feature>
<evidence type="ECO:0000256" key="3">
    <source>
        <dbReference type="ARBA" id="ARBA00022553"/>
    </source>
</evidence>
<protein>
    <recommendedName>
        <fullName evidence="2">histidine kinase</fullName>
        <ecNumber evidence="2">2.7.13.3</ecNumber>
    </recommendedName>
</protein>
<reference evidence="9 10" key="1">
    <citation type="submission" date="2024-10" db="EMBL/GenBank/DDBJ databases">
        <title>The Natural Products Discovery Center: Release of the First 8490 Sequenced Strains for Exploring Actinobacteria Biosynthetic Diversity.</title>
        <authorList>
            <person name="Kalkreuter E."/>
            <person name="Kautsar S.A."/>
            <person name="Yang D."/>
            <person name="Bader C.D."/>
            <person name="Teijaro C.N."/>
            <person name="Fluegel L."/>
            <person name="Davis C.M."/>
            <person name="Simpson J.R."/>
            <person name="Lauterbach L."/>
            <person name="Steele A.D."/>
            <person name="Gui C."/>
            <person name="Meng S."/>
            <person name="Li G."/>
            <person name="Viehrig K."/>
            <person name="Ye F."/>
            <person name="Su P."/>
            <person name="Kiefer A.F."/>
            <person name="Nichols A."/>
            <person name="Cepeda A.J."/>
            <person name="Yan W."/>
            <person name="Fan B."/>
            <person name="Jiang Y."/>
            <person name="Adhikari A."/>
            <person name="Zheng C.-J."/>
            <person name="Schuster L."/>
            <person name="Cowan T.M."/>
            <person name="Smanski M.J."/>
            <person name="Chevrette M.G."/>
            <person name="De Carvalho L.P.S."/>
            <person name="Shen B."/>
        </authorList>
    </citation>
    <scope>NUCLEOTIDE SEQUENCE [LARGE SCALE GENOMIC DNA]</scope>
    <source>
        <strain evidence="9 10">NPDC013366</strain>
    </source>
</reference>
<keyword evidence="9" id="KW-0067">ATP-binding</keyword>
<comment type="catalytic activity">
    <reaction evidence="1">
        <text>ATP + protein L-histidine = ADP + protein N-phospho-L-histidine.</text>
        <dbReference type="EC" id="2.7.13.3"/>
    </reaction>
</comment>
<dbReference type="Proteomes" id="UP001603418">
    <property type="component" value="Unassembled WGS sequence"/>
</dbReference>
<evidence type="ECO:0000313" key="9">
    <source>
        <dbReference type="EMBL" id="MFF9885738.1"/>
    </source>
</evidence>
<evidence type="ECO:0000256" key="2">
    <source>
        <dbReference type="ARBA" id="ARBA00012438"/>
    </source>
</evidence>
<evidence type="ECO:0000313" key="10">
    <source>
        <dbReference type="Proteomes" id="UP001603418"/>
    </source>
</evidence>
<feature type="compositionally biased region" description="Basic and acidic residues" evidence="7">
    <location>
        <begin position="525"/>
        <end position="535"/>
    </location>
</feature>
<dbReference type="RefSeq" id="WP_051815846.1">
    <property type="nucleotide sequence ID" value="NZ_JBFACJ010000024.1"/>
</dbReference>
<dbReference type="Pfam" id="PF02518">
    <property type="entry name" value="HATPase_c"/>
    <property type="match status" value="1"/>
</dbReference>
<sequence>MATAQGLRRRLRLIGVLPGLCALLTLLAAVPAVEPGYGRVVVGGATVLCGLVCVVAWRLSGTTAAAVDAVETARQQAEAARLQAEAARLQKNADQVAQLRARLPEALEEIQVFVDQVRRGEQPQVRAVQQADPAGDPLARLACDLNEFVQGVKSYVARSSADRDRAALLVLGRRMVTLTTATISGFDRLEQKIEDPDILGPVFRLDHKVTRVHRFAASLIILGGGAPRESRTPDELSLVIWHALQEVEHYERVTVITPVDTLVRGRVTAGLVHLLAELIDNAANFSPPDQPVTVRVSRVPAGFAIEVEDRGSPIPADTMENLNQLLADPASRYTGEYVRTGRLGLWVVSLLAKRFGVRVQLQTNAYGANSAIVVLPAEQLHADNEPRDAQPVVGRVPVRQPHQPGAGAGSGEVPAETTLALPAVRLPARQPVAPRPAGGRAAEPVAALPRRVPARAGQPAVSRTHPAGEQPSGTTDDRPPLARRETSQKYSHPGLRTEPEAGDSSRAAPSPALARAFFAGGRAPAAHDVDRDAPRPDLTSHTPHEENDHAE</sequence>
<feature type="compositionally biased region" description="Low complexity" evidence="7">
    <location>
        <begin position="505"/>
        <end position="524"/>
    </location>
</feature>
<dbReference type="SMART" id="SM00387">
    <property type="entry name" value="HATPase_c"/>
    <property type="match status" value="1"/>
</dbReference>
<feature type="compositionally biased region" description="Low complexity" evidence="7">
    <location>
        <begin position="428"/>
        <end position="456"/>
    </location>
</feature>
<feature type="compositionally biased region" description="Basic and acidic residues" evidence="7">
    <location>
        <begin position="542"/>
        <end position="551"/>
    </location>
</feature>
<evidence type="ECO:0000256" key="5">
    <source>
        <dbReference type="ARBA" id="ARBA00022777"/>
    </source>
</evidence>
<dbReference type="GO" id="GO:0005524">
    <property type="term" value="F:ATP binding"/>
    <property type="evidence" value="ECO:0007669"/>
    <property type="project" value="UniProtKB-KW"/>
</dbReference>